<proteinExistence type="predicted"/>
<dbReference type="RefSeq" id="WP_215237603.1">
    <property type="nucleotide sequence ID" value="NZ_CAJRAF010000001.1"/>
</dbReference>
<sequence>MNKEFREGILLGSKHYAKINTMSDRWKKRNVPAFIRKALLVPYYITEVNGWHELHIIQFPICDRDKVEFIPFARSRIHEKECSEISDSKK</sequence>
<gene>
    <name evidence="1" type="ORF">DYBT9275_00893</name>
</gene>
<reference evidence="1" key="1">
    <citation type="submission" date="2021-04" db="EMBL/GenBank/DDBJ databases">
        <authorList>
            <person name="Rodrigo-Torres L."/>
            <person name="Arahal R. D."/>
            <person name="Lucena T."/>
        </authorList>
    </citation>
    <scope>NUCLEOTIDE SEQUENCE</scope>
    <source>
        <strain evidence="1">CECT 9275</strain>
    </source>
</reference>
<organism evidence="1 2">
    <name type="scientific">Dyadobacter helix</name>
    <dbReference type="NCBI Taxonomy" id="2822344"/>
    <lineage>
        <taxon>Bacteria</taxon>
        <taxon>Pseudomonadati</taxon>
        <taxon>Bacteroidota</taxon>
        <taxon>Cytophagia</taxon>
        <taxon>Cytophagales</taxon>
        <taxon>Spirosomataceae</taxon>
        <taxon>Dyadobacter</taxon>
    </lineage>
</organism>
<evidence type="ECO:0000313" key="1">
    <source>
        <dbReference type="EMBL" id="CAG4992097.1"/>
    </source>
</evidence>
<keyword evidence="2" id="KW-1185">Reference proteome</keyword>
<dbReference type="EMBL" id="CAJRAF010000001">
    <property type="protein sequence ID" value="CAG4992097.1"/>
    <property type="molecule type" value="Genomic_DNA"/>
</dbReference>
<name>A0A916NB60_9BACT</name>
<protein>
    <submittedName>
        <fullName evidence="1">Uncharacterized protein</fullName>
    </submittedName>
</protein>
<accession>A0A916NB60</accession>
<dbReference type="Proteomes" id="UP000680038">
    <property type="component" value="Unassembled WGS sequence"/>
</dbReference>
<comment type="caution">
    <text evidence="1">The sequence shown here is derived from an EMBL/GenBank/DDBJ whole genome shotgun (WGS) entry which is preliminary data.</text>
</comment>
<evidence type="ECO:0000313" key="2">
    <source>
        <dbReference type="Proteomes" id="UP000680038"/>
    </source>
</evidence>
<dbReference type="AlphaFoldDB" id="A0A916NB60"/>